<dbReference type="Pfam" id="PF00083">
    <property type="entry name" value="Sugar_tr"/>
    <property type="match status" value="1"/>
</dbReference>
<evidence type="ECO:0000313" key="9">
    <source>
        <dbReference type="EMBL" id="CAG9765151.1"/>
    </source>
</evidence>
<dbReference type="Pfam" id="PF07690">
    <property type="entry name" value="MFS_1"/>
    <property type="match status" value="1"/>
</dbReference>
<dbReference type="GO" id="GO:0022857">
    <property type="term" value="F:transmembrane transporter activity"/>
    <property type="evidence" value="ECO:0007669"/>
    <property type="project" value="InterPro"/>
</dbReference>
<dbReference type="InterPro" id="IPR011701">
    <property type="entry name" value="MFS"/>
</dbReference>
<evidence type="ECO:0000256" key="5">
    <source>
        <dbReference type="ARBA" id="ARBA00022989"/>
    </source>
</evidence>
<name>A0A9N9QMJ9_9CUCU</name>
<keyword evidence="4 7" id="KW-0812">Transmembrane</keyword>
<keyword evidence="3" id="KW-0813">Transport</keyword>
<evidence type="ECO:0000256" key="4">
    <source>
        <dbReference type="ARBA" id="ARBA00022692"/>
    </source>
</evidence>
<dbReference type="EMBL" id="OU892278">
    <property type="protein sequence ID" value="CAG9765151.1"/>
    <property type="molecule type" value="Genomic_DNA"/>
</dbReference>
<evidence type="ECO:0000256" key="6">
    <source>
        <dbReference type="ARBA" id="ARBA00023136"/>
    </source>
</evidence>
<feature type="transmembrane region" description="Helical" evidence="7">
    <location>
        <begin position="112"/>
        <end position="130"/>
    </location>
</feature>
<evidence type="ECO:0000256" key="7">
    <source>
        <dbReference type="SAM" id="Phobius"/>
    </source>
</evidence>
<dbReference type="FunFam" id="1.20.1250.20:FF:000232">
    <property type="entry name" value="Organic cation/carnitine transporter 7"/>
    <property type="match status" value="1"/>
</dbReference>
<proteinExistence type="inferred from homology"/>
<dbReference type="InterPro" id="IPR020846">
    <property type="entry name" value="MFS_dom"/>
</dbReference>
<dbReference type="Proteomes" id="UP001152799">
    <property type="component" value="Chromosome 2"/>
</dbReference>
<dbReference type="OrthoDB" id="3936150at2759"/>
<evidence type="ECO:0000313" key="10">
    <source>
        <dbReference type="Proteomes" id="UP001152799"/>
    </source>
</evidence>
<feature type="transmembrane region" description="Helical" evidence="7">
    <location>
        <begin position="85"/>
        <end position="105"/>
    </location>
</feature>
<feature type="transmembrane region" description="Helical" evidence="7">
    <location>
        <begin position="43"/>
        <end position="60"/>
    </location>
</feature>
<sequence length="528" mass="57654">MESEIDFIDSRKASAAFKRTSKQFTHVPATFEEAITATEFGKYNVMLAILVMLASFGAVLDTSTMSYTFVAAQCDLELSLSDKGLLNAVTYAGMITSAMLWGFLFDVLGRKQLLILGFLVDAVFVFTSAFSQSLLLLLITKYLQGLIINGPFAALSSYISEFHCAKYRPIFQMIIGTSISLGQVLLPCLAWLVLPQPLDFTLINLNFHSWSVFLLITGLPAFLSGIVFTFCPESPKFLMTCGENEKALEIFRKVYSVNTGNPPESYPIKSLLDETKVSMDGSHVTAHRSKGQALREGFQQIKPIFFKPHLSKISLTCAMMLFIVMSQNMLRLWLPQIFQIITDYQLVHEESANLCTMLESGTLKPSNATLAEECVVNNNNSKVYINSIIVGCTAMIGNALAGTLIRFIGKKKILLAALTTAGIFSVSMYFASSEELAVAFSSIFIACGSVANNVMVSVTVDLFPTTLRTMAIAVGMMIGRTGAMAGNFVFPYLLASGCEPPFFVVGAFMIAAALVSLLIPNTDMKALT</sequence>
<evidence type="ECO:0000256" key="1">
    <source>
        <dbReference type="ARBA" id="ARBA00004141"/>
    </source>
</evidence>
<dbReference type="InterPro" id="IPR036259">
    <property type="entry name" value="MFS_trans_sf"/>
</dbReference>
<keyword evidence="5 7" id="KW-1133">Transmembrane helix</keyword>
<feature type="transmembrane region" description="Helical" evidence="7">
    <location>
        <begin position="383"/>
        <end position="401"/>
    </location>
</feature>
<gene>
    <name evidence="9" type="ORF">CEUTPL_LOCUS5766</name>
</gene>
<dbReference type="PANTHER" id="PTHR23511:SF36">
    <property type="entry name" value="EG:BACR7A4.13 PROTEIN-RELATED"/>
    <property type="match status" value="1"/>
</dbReference>
<dbReference type="PROSITE" id="PS50850">
    <property type="entry name" value="MFS"/>
    <property type="match status" value="1"/>
</dbReference>
<feature type="transmembrane region" description="Helical" evidence="7">
    <location>
        <begin position="413"/>
        <end position="431"/>
    </location>
</feature>
<evidence type="ECO:0000256" key="2">
    <source>
        <dbReference type="ARBA" id="ARBA00008335"/>
    </source>
</evidence>
<organism evidence="9 10">
    <name type="scientific">Ceutorhynchus assimilis</name>
    <name type="common">cabbage seed weevil</name>
    <dbReference type="NCBI Taxonomy" id="467358"/>
    <lineage>
        <taxon>Eukaryota</taxon>
        <taxon>Metazoa</taxon>
        <taxon>Ecdysozoa</taxon>
        <taxon>Arthropoda</taxon>
        <taxon>Hexapoda</taxon>
        <taxon>Insecta</taxon>
        <taxon>Pterygota</taxon>
        <taxon>Neoptera</taxon>
        <taxon>Endopterygota</taxon>
        <taxon>Coleoptera</taxon>
        <taxon>Polyphaga</taxon>
        <taxon>Cucujiformia</taxon>
        <taxon>Curculionidae</taxon>
        <taxon>Ceutorhynchinae</taxon>
        <taxon>Ceutorhynchus</taxon>
    </lineage>
</organism>
<feature type="transmembrane region" description="Helical" evidence="7">
    <location>
        <begin position="437"/>
        <end position="458"/>
    </location>
</feature>
<reference evidence="9" key="1">
    <citation type="submission" date="2022-01" db="EMBL/GenBank/DDBJ databases">
        <authorList>
            <person name="King R."/>
        </authorList>
    </citation>
    <scope>NUCLEOTIDE SEQUENCE</scope>
</reference>
<protein>
    <recommendedName>
        <fullName evidence="8">Major facilitator superfamily (MFS) profile domain-containing protein</fullName>
    </recommendedName>
</protein>
<feature type="transmembrane region" description="Helical" evidence="7">
    <location>
        <begin position="470"/>
        <end position="494"/>
    </location>
</feature>
<feature type="transmembrane region" description="Helical" evidence="7">
    <location>
        <begin position="212"/>
        <end position="231"/>
    </location>
</feature>
<dbReference type="AlphaFoldDB" id="A0A9N9QMJ9"/>
<evidence type="ECO:0000259" key="8">
    <source>
        <dbReference type="PROSITE" id="PS50850"/>
    </source>
</evidence>
<dbReference type="GO" id="GO:0016020">
    <property type="term" value="C:membrane"/>
    <property type="evidence" value="ECO:0007669"/>
    <property type="project" value="UniProtKB-SubCell"/>
</dbReference>
<comment type="subcellular location">
    <subcellularLocation>
        <location evidence="1">Membrane</location>
        <topology evidence="1">Multi-pass membrane protein</topology>
    </subcellularLocation>
</comment>
<feature type="transmembrane region" description="Helical" evidence="7">
    <location>
        <begin position="500"/>
        <end position="519"/>
    </location>
</feature>
<dbReference type="SUPFAM" id="SSF103473">
    <property type="entry name" value="MFS general substrate transporter"/>
    <property type="match status" value="1"/>
</dbReference>
<comment type="similarity">
    <text evidence="2">Belongs to the major facilitator superfamily.</text>
</comment>
<keyword evidence="10" id="KW-1185">Reference proteome</keyword>
<feature type="transmembrane region" description="Helical" evidence="7">
    <location>
        <begin position="171"/>
        <end position="192"/>
    </location>
</feature>
<dbReference type="Gene3D" id="1.20.1250.20">
    <property type="entry name" value="MFS general substrate transporter like domains"/>
    <property type="match status" value="1"/>
</dbReference>
<feature type="domain" description="Major facilitator superfamily (MFS) profile" evidence="8">
    <location>
        <begin position="47"/>
        <end position="524"/>
    </location>
</feature>
<dbReference type="InterPro" id="IPR005828">
    <property type="entry name" value="MFS_sugar_transport-like"/>
</dbReference>
<keyword evidence="6 7" id="KW-0472">Membrane</keyword>
<accession>A0A9N9QMJ9</accession>
<evidence type="ECO:0000256" key="3">
    <source>
        <dbReference type="ARBA" id="ARBA00022448"/>
    </source>
</evidence>
<dbReference type="PANTHER" id="PTHR23511">
    <property type="entry name" value="SYNAPTIC VESICLE GLYCOPROTEIN 2"/>
    <property type="match status" value="1"/>
</dbReference>